<dbReference type="EMBL" id="VSSQ01024769">
    <property type="protein sequence ID" value="MPM72478.1"/>
    <property type="molecule type" value="Genomic_DNA"/>
</dbReference>
<comment type="caution">
    <text evidence="1">The sequence shown here is derived from an EMBL/GenBank/DDBJ whole genome shotgun (WGS) entry which is preliminary data.</text>
</comment>
<organism evidence="1">
    <name type="scientific">bioreactor metagenome</name>
    <dbReference type="NCBI Taxonomy" id="1076179"/>
    <lineage>
        <taxon>unclassified sequences</taxon>
        <taxon>metagenomes</taxon>
        <taxon>ecological metagenomes</taxon>
    </lineage>
</organism>
<name>A0A645C532_9ZZZZ</name>
<protein>
    <submittedName>
        <fullName evidence="1">Uncharacterized protein</fullName>
    </submittedName>
</protein>
<proteinExistence type="predicted"/>
<gene>
    <name evidence="1" type="ORF">SDC9_119454</name>
</gene>
<dbReference type="AlphaFoldDB" id="A0A645C532"/>
<evidence type="ECO:0000313" key="1">
    <source>
        <dbReference type="EMBL" id="MPM72478.1"/>
    </source>
</evidence>
<sequence>MQSRLIHHCKIFNMTGNCYRLSTIKVLLKKLQFVAKNFVFGLTVYNCLPKELGKTFFYLEKSNKRQSSTQNMVMKELSLKRMSVKIGDRSIVYEAVFGTLLEIQRVLLSLMEKRGRISCILLIAEKMIRNPKD</sequence>
<accession>A0A645C532</accession>
<reference evidence="1" key="1">
    <citation type="submission" date="2019-08" db="EMBL/GenBank/DDBJ databases">
        <authorList>
            <person name="Kucharzyk K."/>
            <person name="Murdoch R.W."/>
            <person name="Higgins S."/>
            <person name="Loffler F."/>
        </authorList>
    </citation>
    <scope>NUCLEOTIDE SEQUENCE</scope>
</reference>